<dbReference type="AlphaFoldDB" id="A0A0N4VNU2"/>
<accession>A0A0N4VNU2</accession>
<dbReference type="WBParaSite" id="EVEC_0001266501-mRNA-1">
    <property type="protein sequence ID" value="EVEC_0001266501-mRNA-1"/>
    <property type="gene ID" value="EVEC_0001266501"/>
</dbReference>
<reference evidence="3" key="1">
    <citation type="submission" date="2017-02" db="UniProtKB">
        <authorList>
            <consortium name="WormBaseParasite"/>
        </authorList>
    </citation>
    <scope>IDENTIFICATION</scope>
</reference>
<dbReference type="PANTHER" id="PTHR15854">
    <property type="entry name" value="THAP4 PROTEIN"/>
    <property type="match status" value="1"/>
</dbReference>
<dbReference type="Pfam" id="PF08768">
    <property type="entry name" value="THAP4_heme-bd"/>
    <property type="match status" value="1"/>
</dbReference>
<protein>
    <submittedName>
        <fullName evidence="3">DUF1794 domain-containing protein</fullName>
    </submittedName>
</protein>
<dbReference type="InterPro" id="IPR045165">
    <property type="entry name" value="Nitrobindin"/>
</dbReference>
<dbReference type="PANTHER" id="PTHR15854:SF2">
    <property type="entry name" value="MARVEL DOMAIN-CONTAINING PROTEIN-RELATED"/>
    <property type="match status" value="1"/>
</dbReference>
<dbReference type="SUPFAM" id="SSF50814">
    <property type="entry name" value="Lipocalins"/>
    <property type="match status" value="1"/>
</dbReference>
<dbReference type="InterPro" id="IPR014878">
    <property type="entry name" value="THAP4-like_heme-bd"/>
</dbReference>
<name>A0A0N4VNU2_ENTVE</name>
<feature type="signal peptide" evidence="1">
    <location>
        <begin position="1"/>
        <end position="18"/>
    </location>
</feature>
<keyword evidence="1" id="KW-0732">Signal</keyword>
<evidence type="ECO:0000313" key="3">
    <source>
        <dbReference type="WBParaSite" id="EVEC_0001266501-mRNA-1"/>
    </source>
</evidence>
<feature type="chain" id="PRO_5005887702" evidence="1">
    <location>
        <begin position="19"/>
        <end position="124"/>
    </location>
</feature>
<organism evidence="3">
    <name type="scientific">Enterobius vermicularis</name>
    <name type="common">Human pinworm</name>
    <dbReference type="NCBI Taxonomy" id="51028"/>
    <lineage>
        <taxon>Eukaryota</taxon>
        <taxon>Metazoa</taxon>
        <taxon>Ecdysozoa</taxon>
        <taxon>Nematoda</taxon>
        <taxon>Chromadorea</taxon>
        <taxon>Rhabditida</taxon>
        <taxon>Spirurina</taxon>
        <taxon>Oxyuridomorpha</taxon>
        <taxon>Oxyuroidea</taxon>
        <taxon>Oxyuridae</taxon>
        <taxon>Enterobius</taxon>
    </lineage>
</organism>
<evidence type="ECO:0000256" key="1">
    <source>
        <dbReference type="SAM" id="SignalP"/>
    </source>
</evidence>
<evidence type="ECO:0000259" key="2">
    <source>
        <dbReference type="Pfam" id="PF08768"/>
    </source>
</evidence>
<dbReference type="Gene3D" id="2.40.128.20">
    <property type="match status" value="1"/>
</dbReference>
<dbReference type="InterPro" id="IPR012674">
    <property type="entry name" value="Calycin"/>
</dbReference>
<sequence length="124" mass="14532">LFLFVSFTFFSCRSIVWDNSDHKELHSENGFIWVSNKTGNFWLNTVMSNGFITAEEGKLCNDTISFVLKKFERLGFSRDLPVRQTLRKWQLLDADHLESKLWMSTFTHHRMMQHAAIVLTKVSS</sequence>
<proteinExistence type="predicted"/>
<feature type="domain" description="THAP4-like heme-binding" evidence="2">
    <location>
        <begin position="9"/>
        <end position="121"/>
    </location>
</feature>